<feature type="transmembrane region" description="Helical" evidence="6">
    <location>
        <begin position="96"/>
        <end position="114"/>
    </location>
</feature>
<feature type="transmembrane region" description="Helical" evidence="6">
    <location>
        <begin position="205"/>
        <end position="224"/>
    </location>
</feature>
<dbReference type="OrthoDB" id="9815120at2"/>
<accession>A0A157LEB5</accession>
<evidence type="ECO:0000256" key="3">
    <source>
        <dbReference type="ARBA" id="ARBA00022692"/>
    </source>
</evidence>
<dbReference type="GeneID" id="56588642"/>
<protein>
    <submittedName>
        <fullName evidence="8">Membrane protein</fullName>
    </submittedName>
</protein>
<evidence type="ECO:0000313" key="9">
    <source>
        <dbReference type="Proteomes" id="UP000076825"/>
    </source>
</evidence>
<evidence type="ECO:0000256" key="2">
    <source>
        <dbReference type="ARBA" id="ARBA00022475"/>
    </source>
</evidence>
<feature type="transmembrane region" description="Helical" evidence="6">
    <location>
        <begin position="70"/>
        <end position="90"/>
    </location>
</feature>
<keyword evidence="5 6" id="KW-0472">Membrane</keyword>
<dbReference type="AlphaFoldDB" id="A0A157LEB5"/>
<feature type="transmembrane region" description="Helical" evidence="6">
    <location>
        <begin position="39"/>
        <end position="58"/>
    </location>
</feature>
<dbReference type="KEGG" id="btrm:SAMEA390648704143"/>
<keyword evidence="9" id="KW-1185">Reference proteome</keyword>
<organism evidence="8 9">
    <name type="scientific">Bordetella trematum</name>
    <dbReference type="NCBI Taxonomy" id="123899"/>
    <lineage>
        <taxon>Bacteria</taxon>
        <taxon>Pseudomonadati</taxon>
        <taxon>Pseudomonadota</taxon>
        <taxon>Betaproteobacteria</taxon>
        <taxon>Burkholderiales</taxon>
        <taxon>Alcaligenaceae</taxon>
        <taxon>Bordetella</taxon>
    </lineage>
</organism>
<dbReference type="EMBL" id="LT546645">
    <property type="protein sequence ID" value="SAI74303.1"/>
    <property type="molecule type" value="Genomic_DNA"/>
</dbReference>
<evidence type="ECO:0000256" key="1">
    <source>
        <dbReference type="ARBA" id="ARBA00004651"/>
    </source>
</evidence>
<evidence type="ECO:0000313" key="8">
    <source>
        <dbReference type="EMBL" id="SAI74303.1"/>
    </source>
</evidence>
<sequence length="295" mass="30590">MSTSRYTALLPPLAILGAVTFLGLGTSWAKQVLFPLVGAQGTTALRVGLSAMLLLLLWRPWRWRLTRRDLRMVAAYGAALGLMNLCFYLSLRTIPFGVAVAIEFSGPLAVALLSSRRAVDFVWVALAMAGLGLLLPLGHNVSTLDPQGVMLALMAAVCWATYILFGKRVGHLHAGHSVALGLAVAALVVVPVGVAHAGASLLTPAVLLVGLGVAALSSAIPISLEMVALKRLPQQAFGIMISMEPAVAAVLALALLDEYLSLTQWLAIGMIVAASMGSALGAPRPPAPASPAVPA</sequence>
<feature type="transmembrane region" description="Helical" evidence="6">
    <location>
        <begin position="177"/>
        <end position="199"/>
    </location>
</feature>
<gene>
    <name evidence="8" type="primary">rhtA_3</name>
    <name evidence="8" type="ORF">SAMEA3906487_04143</name>
</gene>
<dbReference type="GO" id="GO:0005886">
    <property type="term" value="C:plasma membrane"/>
    <property type="evidence" value="ECO:0007669"/>
    <property type="project" value="UniProtKB-SubCell"/>
</dbReference>
<reference evidence="8 9" key="1">
    <citation type="submission" date="2016-04" db="EMBL/GenBank/DDBJ databases">
        <authorList>
            <consortium name="Pathogen Informatics"/>
        </authorList>
    </citation>
    <scope>NUCLEOTIDE SEQUENCE [LARGE SCALE GENOMIC DNA]</scope>
    <source>
        <strain evidence="8 9">H044680328</strain>
    </source>
</reference>
<keyword evidence="2" id="KW-1003">Cell membrane</keyword>
<dbReference type="Pfam" id="PF00892">
    <property type="entry name" value="EamA"/>
    <property type="match status" value="1"/>
</dbReference>
<feature type="transmembrane region" description="Helical" evidence="6">
    <location>
        <begin position="121"/>
        <end position="141"/>
    </location>
</feature>
<keyword evidence="4 6" id="KW-1133">Transmembrane helix</keyword>
<proteinExistence type="predicted"/>
<dbReference type="PANTHER" id="PTHR42920:SF5">
    <property type="entry name" value="EAMA DOMAIN-CONTAINING PROTEIN"/>
    <property type="match status" value="1"/>
</dbReference>
<dbReference type="InterPro" id="IPR051258">
    <property type="entry name" value="Diverse_Substrate_Transporter"/>
</dbReference>
<dbReference type="SUPFAM" id="SSF103481">
    <property type="entry name" value="Multidrug resistance efflux transporter EmrE"/>
    <property type="match status" value="2"/>
</dbReference>
<comment type="subcellular location">
    <subcellularLocation>
        <location evidence="1">Cell membrane</location>
        <topology evidence="1">Multi-pass membrane protein</topology>
    </subcellularLocation>
</comment>
<dbReference type="eggNOG" id="COG5006">
    <property type="taxonomic scope" value="Bacteria"/>
</dbReference>
<feature type="transmembrane region" description="Helical" evidence="6">
    <location>
        <begin position="262"/>
        <end position="282"/>
    </location>
</feature>
<dbReference type="Proteomes" id="UP000076825">
    <property type="component" value="Chromosome 1"/>
</dbReference>
<feature type="transmembrane region" description="Helical" evidence="6">
    <location>
        <begin position="147"/>
        <end position="165"/>
    </location>
</feature>
<dbReference type="RefSeq" id="WP_025512693.1">
    <property type="nucleotide sequence ID" value="NZ_CP016340.1"/>
</dbReference>
<name>A0A157LEB5_9BORD</name>
<keyword evidence="3 6" id="KW-0812">Transmembrane</keyword>
<dbReference type="InterPro" id="IPR037185">
    <property type="entry name" value="EmrE-like"/>
</dbReference>
<feature type="domain" description="EamA" evidence="7">
    <location>
        <begin position="148"/>
        <end position="276"/>
    </location>
</feature>
<evidence type="ECO:0000259" key="7">
    <source>
        <dbReference type="Pfam" id="PF00892"/>
    </source>
</evidence>
<dbReference type="PATRIC" id="fig|123899.6.peg.4140"/>
<evidence type="ECO:0000256" key="4">
    <source>
        <dbReference type="ARBA" id="ARBA00022989"/>
    </source>
</evidence>
<feature type="transmembrane region" description="Helical" evidence="6">
    <location>
        <begin position="236"/>
        <end position="256"/>
    </location>
</feature>
<evidence type="ECO:0000256" key="6">
    <source>
        <dbReference type="SAM" id="Phobius"/>
    </source>
</evidence>
<dbReference type="PANTHER" id="PTHR42920">
    <property type="entry name" value="OS03G0707200 PROTEIN-RELATED"/>
    <property type="match status" value="1"/>
</dbReference>
<dbReference type="InterPro" id="IPR000620">
    <property type="entry name" value="EamA_dom"/>
</dbReference>
<evidence type="ECO:0000256" key="5">
    <source>
        <dbReference type="ARBA" id="ARBA00023136"/>
    </source>
</evidence>